<evidence type="ECO:0000256" key="1">
    <source>
        <dbReference type="SAM" id="MobiDB-lite"/>
    </source>
</evidence>
<dbReference type="InterPro" id="IPR003961">
    <property type="entry name" value="FN3_dom"/>
</dbReference>
<feature type="domain" description="YqaJ viral recombinase" evidence="3">
    <location>
        <begin position="342"/>
        <end position="432"/>
    </location>
</feature>
<dbReference type="InterPro" id="IPR019080">
    <property type="entry name" value="YqaJ_viral_recombinase"/>
</dbReference>
<dbReference type="AlphaFoldDB" id="A0A9N9MS20"/>
<evidence type="ECO:0000256" key="2">
    <source>
        <dbReference type="SAM" id="Phobius"/>
    </source>
</evidence>
<dbReference type="Proteomes" id="UP001152799">
    <property type="component" value="Chromosome 3"/>
</dbReference>
<evidence type="ECO:0000313" key="5">
    <source>
        <dbReference type="Proteomes" id="UP001152799"/>
    </source>
</evidence>
<keyword evidence="2" id="KW-0812">Transmembrane</keyword>
<dbReference type="GO" id="GO:0006281">
    <property type="term" value="P:DNA repair"/>
    <property type="evidence" value="ECO:0007669"/>
    <property type="project" value="UniProtKB-ARBA"/>
</dbReference>
<keyword evidence="2" id="KW-1133">Transmembrane helix</keyword>
<dbReference type="InterPro" id="IPR036116">
    <property type="entry name" value="FN3_sf"/>
</dbReference>
<dbReference type="EMBL" id="OU892279">
    <property type="protein sequence ID" value="CAG9765891.1"/>
    <property type="molecule type" value="Genomic_DNA"/>
</dbReference>
<reference evidence="4" key="1">
    <citation type="submission" date="2022-01" db="EMBL/GenBank/DDBJ databases">
        <authorList>
            <person name="King R."/>
        </authorList>
    </citation>
    <scope>NUCLEOTIDE SEQUENCE</scope>
</reference>
<proteinExistence type="predicted"/>
<dbReference type="PANTHER" id="PTHR39953:SF1">
    <property type="entry name" value="RE54151P"/>
    <property type="match status" value="1"/>
</dbReference>
<dbReference type="InterPro" id="IPR036179">
    <property type="entry name" value="Ig-like_dom_sf"/>
</dbReference>
<name>A0A9N9MS20_9CUCU</name>
<sequence>MPNSLVEPYCKKGYEDVKIGVISYEKIMAQCIVDSVPPVNRFFWTYNTSEGVFPVQGAKMQNKGNVSLLHFPGDSNDVTSLQCWAENDVGKQQSPCYFRILPAEPPESPKACLIRNASRGGVEVSCIAGNDGGLHQSFVLEVNDISGPAPPGIQSSTLNDQGEGESPSYRVLGDRPLFRLLNLRPNREYQAVVYAENARGRSDPPVQLPFIQVKQESSSSEELLKDGSQVYEISNIPNSKKTLGSQTNQNLTILISGVSAAAVLLILAIIIAATVNACRKSPSRAAPVRRRERRSSKPPSELELSEAGFGEGFHRRSAFYRASMYGECEERISRLIEGVSLFKPTAAMTRGMRLEKKVKEAIEKKKIKVKFSDAGIKLSPKYVIFGASPDAICDDYVVEIKCPQSEKTVVNYLTKEKKITSKYKAQIQLQMFMFEKKKCLFCVADSNFENNLKFYHVWEEFDREYINFLMDAAECFWRDNIFVHLYNSVKINK</sequence>
<organism evidence="4 5">
    <name type="scientific">Ceutorhynchus assimilis</name>
    <name type="common">cabbage seed weevil</name>
    <dbReference type="NCBI Taxonomy" id="467358"/>
    <lineage>
        <taxon>Eukaryota</taxon>
        <taxon>Metazoa</taxon>
        <taxon>Ecdysozoa</taxon>
        <taxon>Arthropoda</taxon>
        <taxon>Hexapoda</taxon>
        <taxon>Insecta</taxon>
        <taxon>Pterygota</taxon>
        <taxon>Neoptera</taxon>
        <taxon>Endopterygota</taxon>
        <taxon>Coleoptera</taxon>
        <taxon>Polyphaga</taxon>
        <taxon>Cucujiformia</taxon>
        <taxon>Curculionidae</taxon>
        <taxon>Ceutorhynchinae</taxon>
        <taxon>Ceutorhynchus</taxon>
    </lineage>
</organism>
<protein>
    <recommendedName>
        <fullName evidence="3">YqaJ viral recombinase domain-containing protein</fullName>
    </recommendedName>
</protein>
<dbReference type="PANTHER" id="PTHR39953">
    <property type="entry name" value="RE54151P"/>
    <property type="match status" value="1"/>
</dbReference>
<feature type="compositionally biased region" description="Basic residues" evidence="1">
    <location>
        <begin position="287"/>
        <end position="296"/>
    </location>
</feature>
<dbReference type="SUPFAM" id="SSF48726">
    <property type="entry name" value="Immunoglobulin"/>
    <property type="match status" value="1"/>
</dbReference>
<evidence type="ECO:0000313" key="4">
    <source>
        <dbReference type="EMBL" id="CAG9765891.1"/>
    </source>
</evidence>
<accession>A0A9N9MS20</accession>
<dbReference type="InterPro" id="IPR013783">
    <property type="entry name" value="Ig-like_fold"/>
</dbReference>
<feature type="transmembrane region" description="Helical" evidence="2">
    <location>
        <begin position="251"/>
        <end position="275"/>
    </location>
</feature>
<dbReference type="CDD" id="cd00063">
    <property type="entry name" value="FN3"/>
    <property type="match status" value="1"/>
</dbReference>
<dbReference type="SUPFAM" id="SSF49265">
    <property type="entry name" value="Fibronectin type III"/>
    <property type="match status" value="1"/>
</dbReference>
<keyword evidence="2" id="KW-0472">Membrane</keyword>
<dbReference type="Pfam" id="PF09588">
    <property type="entry name" value="YqaJ"/>
    <property type="match status" value="1"/>
</dbReference>
<gene>
    <name evidence="4" type="ORF">CEUTPL_LOCUS6491</name>
</gene>
<feature type="region of interest" description="Disordered" evidence="1">
    <location>
        <begin position="282"/>
        <end position="304"/>
    </location>
</feature>
<evidence type="ECO:0000259" key="3">
    <source>
        <dbReference type="Pfam" id="PF09588"/>
    </source>
</evidence>
<dbReference type="InterPro" id="IPR011604">
    <property type="entry name" value="PDDEXK-like_dom_sf"/>
</dbReference>
<dbReference type="InterPro" id="IPR011335">
    <property type="entry name" value="Restrct_endonuc-II-like"/>
</dbReference>
<dbReference type="Gene3D" id="3.90.320.10">
    <property type="match status" value="1"/>
</dbReference>
<dbReference type="OrthoDB" id="6250964at2759"/>
<keyword evidence="5" id="KW-1185">Reference proteome</keyword>
<dbReference type="SUPFAM" id="SSF52980">
    <property type="entry name" value="Restriction endonuclease-like"/>
    <property type="match status" value="1"/>
</dbReference>
<dbReference type="Gene3D" id="2.60.40.10">
    <property type="entry name" value="Immunoglobulins"/>
    <property type="match status" value="1"/>
</dbReference>